<name>A0ABD6DKW2_9EURY</name>
<dbReference type="Pfam" id="PF24365">
    <property type="entry name" value="DUF7521"/>
    <property type="match status" value="1"/>
</dbReference>
<feature type="transmembrane region" description="Helical" evidence="1">
    <location>
        <begin position="70"/>
        <end position="88"/>
    </location>
</feature>
<dbReference type="InterPro" id="IPR055943">
    <property type="entry name" value="DUF7521"/>
</dbReference>
<feature type="transmembrane region" description="Helical" evidence="1">
    <location>
        <begin position="38"/>
        <end position="58"/>
    </location>
</feature>
<protein>
    <recommendedName>
        <fullName evidence="4">PEP-CTERM protein-sorting domain-containing protein</fullName>
    </recommendedName>
</protein>
<organism evidence="2 3">
    <name type="scientific">Haloarchaeobius litoreus</name>
    <dbReference type="NCBI Taxonomy" id="755306"/>
    <lineage>
        <taxon>Archaea</taxon>
        <taxon>Methanobacteriati</taxon>
        <taxon>Methanobacteriota</taxon>
        <taxon>Stenosarchaea group</taxon>
        <taxon>Halobacteria</taxon>
        <taxon>Halobacteriales</taxon>
        <taxon>Halorubellaceae</taxon>
        <taxon>Haloarchaeobius</taxon>
    </lineage>
</organism>
<evidence type="ECO:0000313" key="3">
    <source>
        <dbReference type="Proteomes" id="UP001597034"/>
    </source>
</evidence>
<accession>A0ABD6DKW2</accession>
<proteinExistence type="predicted"/>
<dbReference type="EMBL" id="JBHUDO010000002">
    <property type="protein sequence ID" value="MFD1645451.1"/>
    <property type="molecule type" value="Genomic_DNA"/>
</dbReference>
<keyword evidence="1" id="KW-0812">Transmembrane</keyword>
<evidence type="ECO:0000256" key="1">
    <source>
        <dbReference type="SAM" id="Phobius"/>
    </source>
</evidence>
<dbReference type="RefSeq" id="WP_256399036.1">
    <property type="nucleotide sequence ID" value="NZ_JANHJR010000001.1"/>
</dbReference>
<sequence>MDPLLVRAAVAAVGVVVSLLVVYQAYRGYLRNGSRAMRALAVGIALLGTVHFLLLLPGGTSPELDIGLSILRQLVDVVGLAVVFYALTRA</sequence>
<comment type="caution">
    <text evidence="2">The sequence shown here is derived from an EMBL/GenBank/DDBJ whole genome shotgun (WGS) entry which is preliminary data.</text>
</comment>
<gene>
    <name evidence="2" type="ORF">ACFSBL_07135</name>
</gene>
<dbReference type="AlphaFoldDB" id="A0ABD6DKW2"/>
<evidence type="ECO:0000313" key="2">
    <source>
        <dbReference type="EMBL" id="MFD1645451.1"/>
    </source>
</evidence>
<keyword evidence="1" id="KW-1133">Transmembrane helix</keyword>
<feature type="transmembrane region" description="Helical" evidence="1">
    <location>
        <begin position="6"/>
        <end position="26"/>
    </location>
</feature>
<reference evidence="2 3" key="1">
    <citation type="journal article" date="2019" name="Int. J. Syst. Evol. Microbiol.">
        <title>The Global Catalogue of Microorganisms (GCM) 10K type strain sequencing project: providing services to taxonomists for standard genome sequencing and annotation.</title>
        <authorList>
            <consortium name="The Broad Institute Genomics Platform"/>
            <consortium name="The Broad Institute Genome Sequencing Center for Infectious Disease"/>
            <person name="Wu L."/>
            <person name="Ma J."/>
        </authorList>
    </citation>
    <scope>NUCLEOTIDE SEQUENCE [LARGE SCALE GENOMIC DNA]</scope>
    <source>
        <strain evidence="2 3">CGMCC 1.10390</strain>
    </source>
</reference>
<keyword evidence="1" id="KW-0472">Membrane</keyword>
<keyword evidence="3" id="KW-1185">Reference proteome</keyword>
<evidence type="ECO:0008006" key="4">
    <source>
        <dbReference type="Google" id="ProtNLM"/>
    </source>
</evidence>
<dbReference type="Proteomes" id="UP001597034">
    <property type="component" value="Unassembled WGS sequence"/>
</dbReference>